<dbReference type="EMBL" id="CAACVR010000056">
    <property type="protein sequence ID" value="VEU23738.1"/>
    <property type="molecule type" value="Genomic_DNA"/>
</dbReference>
<dbReference type="InterPro" id="IPR000262">
    <property type="entry name" value="FMN-dep_DH"/>
</dbReference>
<dbReference type="AlphaFoldDB" id="A0A448YS50"/>
<dbReference type="PANTHER" id="PTHR10578">
    <property type="entry name" value="S -2-HYDROXY-ACID OXIDASE-RELATED"/>
    <property type="match status" value="1"/>
</dbReference>
<dbReference type="SMART" id="SM01117">
    <property type="entry name" value="Cyt-b5"/>
    <property type="match status" value="1"/>
</dbReference>
<dbReference type="SUPFAM" id="SSF55856">
    <property type="entry name" value="Cytochrome b5-like heme/steroid binding domain"/>
    <property type="match status" value="1"/>
</dbReference>
<dbReference type="InParanoid" id="A0A448YS50"/>
<accession>A0A448YS50</accession>
<organism evidence="6 7">
    <name type="scientific">Brettanomyces naardenensis</name>
    <name type="common">Yeast</name>
    <dbReference type="NCBI Taxonomy" id="13370"/>
    <lineage>
        <taxon>Eukaryota</taxon>
        <taxon>Fungi</taxon>
        <taxon>Dikarya</taxon>
        <taxon>Ascomycota</taxon>
        <taxon>Saccharomycotina</taxon>
        <taxon>Pichiomycetes</taxon>
        <taxon>Pichiales</taxon>
        <taxon>Pichiaceae</taxon>
        <taxon>Brettanomyces</taxon>
    </lineage>
</organism>
<dbReference type="STRING" id="13370.A0A448YS50"/>
<dbReference type="Gene3D" id="3.20.20.70">
    <property type="entry name" value="Aldolase class I"/>
    <property type="match status" value="1"/>
</dbReference>
<dbReference type="InterPro" id="IPR036400">
    <property type="entry name" value="Cyt_B5-like_heme/steroid_sf"/>
</dbReference>
<dbReference type="InterPro" id="IPR001199">
    <property type="entry name" value="Cyt_B5-like_heme/steroid-bd"/>
</dbReference>
<name>A0A448YS50_BRENA</name>
<protein>
    <submittedName>
        <fullName evidence="6">DEKNAAC104929</fullName>
    </submittedName>
</protein>
<sequence length="501" mass="56073">MTFGGSVVSFSELQQHNKPDDCWISLYGHVYDVSEFLKQHPGGARRILKYAGNDATKGFGMTHSERYMERYLQKDWYKGEVELAPEKISKEAGKRKKIADKEPKRKDKKRSTFKETFKEKGKTVEKPKLGYILSLGDFEAVAMNVLPEEIRAYISSGSDDEITVRENRKALGRIFFRPRCLVDVSRNTIDTNILGQHSKLPFLISPIAGSEMVSQEGDISISKVAGEHGIIPVIPKNDSSSISNSDQPVFYQYSFDTEEAIIRAPEIVSNIQRKYPNIKALFVSVDNDCAGNLEKLRKYESKVGKDPQGLQPGDINRPSYAPTWRDLLRLKTSTDIPIILKGLQREEDIVKAARLGFDGALISNHGGRQVDCSRSSIEILYNAKKQMKEKNVSADGFELFVEGGFRRGSDIVKALCLGAKPALGRSILYSGVYGEAGVNKALYIMEQDINRVMKLLGANSVSDLNEDFLDCESLNFKATLTDQLYNENYMPLPGPKGRRGN</sequence>
<feature type="domain" description="Cytochrome b5 heme-binding" evidence="4">
    <location>
        <begin position="5"/>
        <end position="82"/>
    </location>
</feature>
<dbReference type="OrthoDB" id="1925334at2759"/>
<dbReference type="PROSITE" id="PS00557">
    <property type="entry name" value="FMN_HYDROXY_ACID_DH_1"/>
    <property type="match status" value="1"/>
</dbReference>
<gene>
    <name evidence="6" type="ORF">BRENAR_LOCUS4467</name>
</gene>
<dbReference type="PROSITE" id="PS50255">
    <property type="entry name" value="CYTOCHROME_B5_2"/>
    <property type="match status" value="1"/>
</dbReference>
<evidence type="ECO:0000313" key="7">
    <source>
        <dbReference type="Proteomes" id="UP000290900"/>
    </source>
</evidence>
<evidence type="ECO:0000259" key="5">
    <source>
        <dbReference type="PROSITE" id="PS51349"/>
    </source>
</evidence>
<evidence type="ECO:0000256" key="3">
    <source>
        <dbReference type="SAM" id="MobiDB-lite"/>
    </source>
</evidence>
<dbReference type="InterPro" id="IPR037396">
    <property type="entry name" value="FMN_HAD"/>
</dbReference>
<dbReference type="InterPro" id="IPR013785">
    <property type="entry name" value="Aldolase_TIM"/>
</dbReference>
<proteinExistence type="predicted"/>
<evidence type="ECO:0000256" key="2">
    <source>
        <dbReference type="ARBA" id="ARBA00023002"/>
    </source>
</evidence>
<dbReference type="GO" id="GO:0016491">
    <property type="term" value="F:oxidoreductase activity"/>
    <property type="evidence" value="ECO:0007669"/>
    <property type="project" value="UniProtKB-KW"/>
</dbReference>
<feature type="region of interest" description="Disordered" evidence="3">
    <location>
        <begin position="92"/>
        <end position="118"/>
    </location>
</feature>
<dbReference type="Pfam" id="PF01070">
    <property type="entry name" value="FMN_dh"/>
    <property type="match status" value="1"/>
</dbReference>
<feature type="domain" description="FMN hydroxy acid dehydrogenase" evidence="5">
    <location>
        <begin position="127"/>
        <end position="474"/>
    </location>
</feature>
<comment type="cofactor">
    <cofactor evidence="1">
        <name>FMN</name>
        <dbReference type="ChEBI" id="CHEBI:58210"/>
    </cofactor>
</comment>
<dbReference type="SUPFAM" id="SSF51395">
    <property type="entry name" value="FMN-linked oxidoreductases"/>
    <property type="match status" value="1"/>
</dbReference>
<dbReference type="Proteomes" id="UP000290900">
    <property type="component" value="Unassembled WGS sequence"/>
</dbReference>
<dbReference type="Gene3D" id="3.10.120.10">
    <property type="entry name" value="Cytochrome b5-like heme/steroid binding domain"/>
    <property type="match status" value="1"/>
</dbReference>
<keyword evidence="2" id="KW-0560">Oxidoreductase</keyword>
<dbReference type="PRINTS" id="PR00363">
    <property type="entry name" value="CYTOCHROMEB5"/>
</dbReference>
<evidence type="ECO:0000256" key="1">
    <source>
        <dbReference type="ARBA" id="ARBA00001917"/>
    </source>
</evidence>
<dbReference type="Pfam" id="PF00173">
    <property type="entry name" value="Cyt-b5"/>
    <property type="match status" value="1"/>
</dbReference>
<keyword evidence="7" id="KW-1185">Reference proteome</keyword>
<dbReference type="InterPro" id="IPR008259">
    <property type="entry name" value="FMN_hydac_DH_AS"/>
</dbReference>
<feature type="compositionally biased region" description="Basic and acidic residues" evidence="3">
    <location>
        <begin position="99"/>
        <end position="118"/>
    </location>
</feature>
<evidence type="ECO:0000259" key="4">
    <source>
        <dbReference type="PROSITE" id="PS50255"/>
    </source>
</evidence>
<dbReference type="PANTHER" id="PTHR10578:SF148">
    <property type="entry name" value="L-LACTATE DEHYDROGENASE (CYTOCHROME)"/>
    <property type="match status" value="1"/>
</dbReference>
<reference evidence="6 7" key="1">
    <citation type="submission" date="2018-12" db="EMBL/GenBank/DDBJ databases">
        <authorList>
            <person name="Tiukova I."/>
            <person name="Dainat J."/>
        </authorList>
    </citation>
    <scope>NUCLEOTIDE SEQUENCE [LARGE SCALE GENOMIC DNA]</scope>
</reference>
<dbReference type="PROSITE" id="PS51349">
    <property type="entry name" value="FMN_HYDROXY_ACID_DH_2"/>
    <property type="match status" value="1"/>
</dbReference>
<evidence type="ECO:0000313" key="6">
    <source>
        <dbReference type="EMBL" id="VEU23738.1"/>
    </source>
</evidence>